<dbReference type="PANTHER" id="PTHR21716:SF64">
    <property type="entry name" value="AI-2 TRANSPORT PROTEIN TQSA"/>
    <property type="match status" value="1"/>
</dbReference>
<reference evidence="8" key="1">
    <citation type="journal article" date="2019" name="Int. J. Syst. Evol. Microbiol.">
        <title>The Global Catalogue of Microorganisms (GCM) 10K type strain sequencing project: providing services to taxonomists for standard genome sequencing and annotation.</title>
        <authorList>
            <consortium name="The Broad Institute Genomics Platform"/>
            <consortium name="The Broad Institute Genome Sequencing Center for Infectious Disease"/>
            <person name="Wu L."/>
            <person name="Ma J."/>
        </authorList>
    </citation>
    <scope>NUCLEOTIDE SEQUENCE [LARGE SCALE GENOMIC DNA]</scope>
    <source>
        <strain evidence="8">JCM 11136</strain>
    </source>
</reference>
<comment type="subcellular location">
    <subcellularLocation>
        <location evidence="1">Membrane</location>
        <topology evidence="1">Multi-pass membrane protein</topology>
    </subcellularLocation>
</comment>
<comment type="similarity">
    <text evidence="2">Belongs to the autoinducer-2 exporter (AI-2E) (TC 2.A.86) family.</text>
</comment>
<dbReference type="Proteomes" id="UP001501578">
    <property type="component" value="Unassembled WGS sequence"/>
</dbReference>
<comment type="caution">
    <text evidence="7">The sequence shown here is derived from an EMBL/GenBank/DDBJ whole genome shotgun (WGS) entry which is preliminary data.</text>
</comment>
<evidence type="ECO:0000313" key="8">
    <source>
        <dbReference type="Proteomes" id="UP001501578"/>
    </source>
</evidence>
<dbReference type="PANTHER" id="PTHR21716">
    <property type="entry name" value="TRANSMEMBRANE PROTEIN"/>
    <property type="match status" value="1"/>
</dbReference>
<keyword evidence="5 6" id="KW-0472">Membrane</keyword>
<evidence type="ECO:0000256" key="5">
    <source>
        <dbReference type="ARBA" id="ARBA00023136"/>
    </source>
</evidence>
<protein>
    <submittedName>
        <fullName evidence="7">AI-2E family transporter</fullName>
    </submittedName>
</protein>
<dbReference type="EMBL" id="BAAAHQ010000024">
    <property type="protein sequence ID" value="GAA0938663.1"/>
    <property type="molecule type" value="Genomic_DNA"/>
</dbReference>
<evidence type="ECO:0000256" key="1">
    <source>
        <dbReference type="ARBA" id="ARBA00004141"/>
    </source>
</evidence>
<feature type="transmembrane region" description="Helical" evidence="6">
    <location>
        <begin position="63"/>
        <end position="91"/>
    </location>
</feature>
<keyword evidence="4 6" id="KW-1133">Transmembrane helix</keyword>
<gene>
    <name evidence="7" type="ORF">GCM10009560_48770</name>
</gene>
<dbReference type="InterPro" id="IPR002549">
    <property type="entry name" value="AI-2E-like"/>
</dbReference>
<feature type="transmembrane region" description="Helical" evidence="6">
    <location>
        <begin position="257"/>
        <end position="275"/>
    </location>
</feature>
<feature type="transmembrane region" description="Helical" evidence="6">
    <location>
        <begin position="142"/>
        <end position="170"/>
    </location>
</feature>
<feature type="transmembrane region" description="Helical" evidence="6">
    <location>
        <begin position="191"/>
        <end position="214"/>
    </location>
</feature>
<feature type="transmembrane region" description="Helical" evidence="6">
    <location>
        <begin position="220"/>
        <end position="250"/>
    </location>
</feature>
<evidence type="ECO:0000313" key="7">
    <source>
        <dbReference type="EMBL" id="GAA0938663.1"/>
    </source>
</evidence>
<dbReference type="RefSeq" id="WP_343952309.1">
    <property type="nucleotide sequence ID" value="NZ_BAAAHQ010000024.1"/>
</dbReference>
<feature type="transmembrane region" description="Helical" evidence="6">
    <location>
        <begin position="30"/>
        <end position="51"/>
    </location>
</feature>
<evidence type="ECO:0000256" key="2">
    <source>
        <dbReference type="ARBA" id="ARBA00009773"/>
    </source>
</evidence>
<organism evidence="7 8">
    <name type="scientific">Nonomuraea longicatena</name>
    <dbReference type="NCBI Taxonomy" id="83682"/>
    <lineage>
        <taxon>Bacteria</taxon>
        <taxon>Bacillati</taxon>
        <taxon>Actinomycetota</taxon>
        <taxon>Actinomycetes</taxon>
        <taxon>Streptosporangiales</taxon>
        <taxon>Streptosporangiaceae</taxon>
        <taxon>Nonomuraea</taxon>
    </lineage>
</organism>
<evidence type="ECO:0000256" key="3">
    <source>
        <dbReference type="ARBA" id="ARBA00022692"/>
    </source>
</evidence>
<name>A0ABP4AQC6_9ACTN</name>
<keyword evidence="3 6" id="KW-0812">Transmembrane</keyword>
<proteinExistence type="inferred from homology"/>
<evidence type="ECO:0000256" key="4">
    <source>
        <dbReference type="ARBA" id="ARBA00022989"/>
    </source>
</evidence>
<evidence type="ECO:0000256" key="6">
    <source>
        <dbReference type="SAM" id="Phobius"/>
    </source>
</evidence>
<sequence>MSQLSVGLRLLIGLAAAVIALAGIKEMSAIAGPAFLALTLTIAVSPLRTWLARKGAPWAVTTFVPLLTVIVVLGALALALVAALAQLTAILPTYADKYRQMVAEGSAWLSSLGITPEQTKQVLSKLDVGQLAQAAQGVLTGLLGAVTATAVIVMLLFGMALDAGYVRAALRRLPSSPMAAALSGFAKDTCNYLIVSTVFGLIVAVLDGVALWLLGVPLPVLWGLLAFITNYIPNIGFVIGLVPPALLALLSSGPSTMIWVILVYCVLNFVIQSLIQPRFVGVSAGLSTTLTMVSLLVWAYVLGALGAILAVPLSAFARAVLVDSDPRTRWASSLVAGRDLPPR</sequence>
<dbReference type="Pfam" id="PF01594">
    <property type="entry name" value="AI-2E_transport"/>
    <property type="match status" value="1"/>
</dbReference>
<feature type="transmembrane region" description="Helical" evidence="6">
    <location>
        <begin position="295"/>
        <end position="321"/>
    </location>
</feature>
<keyword evidence="8" id="KW-1185">Reference proteome</keyword>
<accession>A0ABP4AQC6</accession>